<name>A0AA46L1X4_VIBPH</name>
<evidence type="ECO:0000313" key="3">
    <source>
        <dbReference type="Proteomes" id="UP000321504"/>
    </source>
</evidence>
<protein>
    <submittedName>
        <fullName evidence="2">Uncharacterized protein</fullName>
    </submittedName>
</protein>
<gene>
    <name evidence="2" type="ORF">FVP01_23115</name>
</gene>
<organism evidence="2 3">
    <name type="scientific">Vibrio parahaemolyticus</name>
    <dbReference type="NCBI Taxonomy" id="670"/>
    <lineage>
        <taxon>Bacteria</taxon>
        <taxon>Pseudomonadati</taxon>
        <taxon>Pseudomonadota</taxon>
        <taxon>Gammaproteobacteria</taxon>
        <taxon>Vibrionales</taxon>
        <taxon>Vibrionaceae</taxon>
        <taxon>Vibrio</taxon>
    </lineage>
</organism>
<keyword evidence="1" id="KW-1133">Transmembrane helix</keyword>
<keyword evidence="1" id="KW-0472">Membrane</keyword>
<reference evidence="2 3" key="1">
    <citation type="submission" date="2019-08" db="EMBL/GenBank/DDBJ databases">
        <title>Emerging of two pre-pandemic pathogenic O4:KUT lineages of Vibrio parahaemolyticus in coastal eastern China.</title>
        <authorList>
            <person name="Yu H."/>
        </authorList>
    </citation>
    <scope>NUCLEOTIDE SEQUENCE [LARGE SCALE GENOMIC DNA]</scope>
    <source>
        <strain evidence="2 3">HZ17-383</strain>
    </source>
</reference>
<feature type="transmembrane region" description="Helical" evidence="1">
    <location>
        <begin position="12"/>
        <end position="31"/>
    </location>
</feature>
<sequence>MFKFFESDRYIMWVCVVAIFLSGSAFSLVFLGTDLLAVLGALTNVATIFGTLFAVTAFLRWKRDRHANEMHDQLMELAKAVSNSNGLLYLIPISLNQKNWERFSGAARQILDTYYQLSSFERSLFLYTTKRELTFSSLGCPYTAKTLDHFSKLIGLISMREQREIGEQADYVVEWYDAVLSTDKDKQFIDQHIKTLTNQLPHLHTVAHELKSIDVSKIAL</sequence>
<dbReference type="Proteomes" id="UP000321504">
    <property type="component" value="Unassembled WGS sequence"/>
</dbReference>
<evidence type="ECO:0000256" key="1">
    <source>
        <dbReference type="SAM" id="Phobius"/>
    </source>
</evidence>
<dbReference type="AlphaFoldDB" id="A0AA46L1X4"/>
<keyword evidence="1" id="KW-0812">Transmembrane</keyword>
<comment type="caution">
    <text evidence="2">The sequence shown here is derived from an EMBL/GenBank/DDBJ whole genome shotgun (WGS) entry which is preliminary data.</text>
</comment>
<proteinExistence type="predicted"/>
<accession>A0AA46L1X4</accession>
<dbReference type="RefSeq" id="WP_147724984.1">
    <property type="nucleotide sequence ID" value="NZ_VRMQ01000011.1"/>
</dbReference>
<evidence type="ECO:0000313" key="2">
    <source>
        <dbReference type="EMBL" id="TXN13590.1"/>
    </source>
</evidence>
<feature type="transmembrane region" description="Helical" evidence="1">
    <location>
        <begin position="37"/>
        <end position="61"/>
    </location>
</feature>
<dbReference type="EMBL" id="VRMQ01000011">
    <property type="protein sequence ID" value="TXN13590.1"/>
    <property type="molecule type" value="Genomic_DNA"/>
</dbReference>